<gene>
    <name evidence="2" type="ORF">H8N03_16010</name>
</gene>
<accession>A0A923SCN5</accession>
<name>A0A923SCN5_9BURK</name>
<reference evidence="2" key="1">
    <citation type="submission" date="2020-08" db="EMBL/GenBank/DDBJ databases">
        <title>Ramlibacter sp. USB13 16S ribosomal RNA gene genome sequencing and assembly.</title>
        <authorList>
            <person name="Kang M."/>
        </authorList>
    </citation>
    <scope>NUCLEOTIDE SEQUENCE</scope>
    <source>
        <strain evidence="2">USB13</strain>
    </source>
</reference>
<keyword evidence="1" id="KW-0732">Signal</keyword>
<organism evidence="2 3">
    <name type="scientific">Ramlibacter cellulosilyticus</name>
    <dbReference type="NCBI Taxonomy" id="2764187"/>
    <lineage>
        <taxon>Bacteria</taxon>
        <taxon>Pseudomonadati</taxon>
        <taxon>Pseudomonadota</taxon>
        <taxon>Betaproteobacteria</taxon>
        <taxon>Burkholderiales</taxon>
        <taxon>Comamonadaceae</taxon>
        <taxon>Ramlibacter</taxon>
    </lineage>
</organism>
<feature type="signal peptide" evidence="1">
    <location>
        <begin position="1"/>
        <end position="23"/>
    </location>
</feature>
<dbReference type="AlphaFoldDB" id="A0A923SCN5"/>
<evidence type="ECO:0000256" key="1">
    <source>
        <dbReference type="SAM" id="SignalP"/>
    </source>
</evidence>
<keyword evidence="3" id="KW-1185">Reference proteome</keyword>
<comment type="caution">
    <text evidence="2">The sequence shown here is derived from an EMBL/GenBank/DDBJ whole genome shotgun (WGS) entry which is preliminary data.</text>
</comment>
<dbReference type="EMBL" id="JACORT010000006">
    <property type="protein sequence ID" value="MBC5784453.1"/>
    <property type="molecule type" value="Genomic_DNA"/>
</dbReference>
<sequence length="159" mass="17876">MRQRGFTYVGLLLLVAMSSAALAAAGTLWSLESRRDKEAELLFVGAQFTQAITSFRERTPAGQMQRFPRDLEELVEDKRWPTPRRHLRRIYVDPMTGLREWGLIAAPGGGVQGVHSLSPDAPLKRANFAPEHEEFAVATSYREWRFVPQTPGAGQPEQN</sequence>
<dbReference type="RefSeq" id="WP_187077194.1">
    <property type="nucleotide sequence ID" value="NZ_JACORT010000006.1"/>
</dbReference>
<feature type="chain" id="PRO_5037173163" evidence="1">
    <location>
        <begin position="24"/>
        <end position="159"/>
    </location>
</feature>
<protein>
    <submittedName>
        <fullName evidence="2">Type II secretion system protein</fullName>
    </submittedName>
</protein>
<evidence type="ECO:0000313" key="3">
    <source>
        <dbReference type="Proteomes" id="UP000608513"/>
    </source>
</evidence>
<proteinExistence type="predicted"/>
<evidence type="ECO:0000313" key="2">
    <source>
        <dbReference type="EMBL" id="MBC5784453.1"/>
    </source>
</evidence>
<dbReference type="Proteomes" id="UP000608513">
    <property type="component" value="Unassembled WGS sequence"/>
</dbReference>